<dbReference type="EMBL" id="JAENGZ010001382">
    <property type="protein sequence ID" value="KAG6948428.1"/>
    <property type="molecule type" value="Genomic_DNA"/>
</dbReference>
<name>A0A8T1TVU7_9STRA</name>
<feature type="non-terminal residue" evidence="1">
    <location>
        <position position="1"/>
    </location>
</feature>
<gene>
    <name evidence="1" type="ORF">JG687_00015478</name>
</gene>
<dbReference type="Proteomes" id="UP000688947">
    <property type="component" value="Unassembled WGS sequence"/>
</dbReference>
<comment type="caution">
    <text evidence="1">The sequence shown here is derived from an EMBL/GenBank/DDBJ whole genome shotgun (WGS) entry which is preliminary data.</text>
</comment>
<sequence>MQERGVAVVYNADQTVCAYYTEIIWVKCTGKGKERVASMLMAAGDGAKREHFLIFKTCSSTKPDIARENKV</sequence>
<protein>
    <submittedName>
        <fullName evidence="1">Uncharacterized protein</fullName>
    </submittedName>
</protein>
<dbReference type="AlphaFoldDB" id="A0A8T1TVU7"/>
<organism evidence="1 2">
    <name type="scientific">Phytophthora cactorum</name>
    <dbReference type="NCBI Taxonomy" id="29920"/>
    <lineage>
        <taxon>Eukaryota</taxon>
        <taxon>Sar</taxon>
        <taxon>Stramenopiles</taxon>
        <taxon>Oomycota</taxon>
        <taxon>Peronosporomycetes</taxon>
        <taxon>Peronosporales</taxon>
        <taxon>Peronosporaceae</taxon>
        <taxon>Phytophthora</taxon>
    </lineage>
</organism>
<proteinExistence type="predicted"/>
<reference evidence="1" key="1">
    <citation type="submission" date="2021-01" db="EMBL/GenBank/DDBJ databases">
        <title>Phytophthora aleatoria, a newly-described species from Pinus radiata is distinct from Phytophthora cactorum isolates based on comparative genomics.</title>
        <authorList>
            <person name="Mcdougal R."/>
            <person name="Panda P."/>
            <person name="Williams N."/>
            <person name="Studholme D.J."/>
        </authorList>
    </citation>
    <scope>NUCLEOTIDE SEQUENCE</scope>
    <source>
        <strain evidence="1">NZFS 3830</strain>
    </source>
</reference>
<accession>A0A8T1TVU7</accession>
<evidence type="ECO:0000313" key="2">
    <source>
        <dbReference type="Proteomes" id="UP000688947"/>
    </source>
</evidence>
<evidence type="ECO:0000313" key="1">
    <source>
        <dbReference type="EMBL" id="KAG6948428.1"/>
    </source>
</evidence>